<organism evidence="3 4">
    <name type="scientific">Demequina lutea</name>
    <dbReference type="NCBI Taxonomy" id="431489"/>
    <lineage>
        <taxon>Bacteria</taxon>
        <taxon>Bacillati</taxon>
        <taxon>Actinomycetota</taxon>
        <taxon>Actinomycetes</taxon>
        <taxon>Micrococcales</taxon>
        <taxon>Demequinaceae</taxon>
        <taxon>Demequina</taxon>
    </lineage>
</organism>
<comment type="caution">
    <text evidence="3">The sequence shown here is derived from an EMBL/GenBank/DDBJ whole genome shotgun (WGS) entry which is preliminary data.</text>
</comment>
<dbReference type="EMBL" id="JACBZO010000001">
    <property type="protein sequence ID" value="NYI40450.1"/>
    <property type="molecule type" value="Genomic_DNA"/>
</dbReference>
<keyword evidence="1" id="KW-0472">Membrane</keyword>
<feature type="transmembrane region" description="Helical" evidence="1">
    <location>
        <begin position="133"/>
        <end position="151"/>
    </location>
</feature>
<name>A0A7Y9ZAD2_9MICO</name>
<protein>
    <recommendedName>
        <fullName evidence="2">VanZ-like domain-containing protein</fullName>
    </recommendedName>
</protein>
<evidence type="ECO:0000313" key="3">
    <source>
        <dbReference type="EMBL" id="NYI40450.1"/>
    </source>
</evidence>
<dbReference type="Proteomes" id="UP000547973">
    <property type="component" value="Unassembled WGS sequence"/>
</dbReference>
<dbReference type="InterPro" id="IPR006976">
    <property type="entry name" value="VanZ-like"/>
</dbReference>
<sequence>MTWDHLVTILRHLFSPMPSAQITILRVVVVLLALALIATWRGWLRGPRGWLWTALGLTVGGIIVATLAFRIGDRVPPGTGRSVNVRAFVGLRHAAGPHASTFESANFYGNIALFVPLGMILAWLLYGWLIGRVALAWVIGATLSASIELTQSTMDRVVDINDIILNSSGAALGAGLGCGVLVASRLARAASRANASAP</sequence>
<dbReference type="OrthoDB" id="3787741at2"/>
<evidence type="ECO:0000313" key="4">
    <source>
        <dbReference type="Proteomes" id="UP000547973"/>
    </source>
</evidence>
<feature type="transmembrane region" description="Helical" evidence="1">
    <location>
        <begin position="107"/>
        <end position="126"/>
    </location>
</feature>
<evidence type="ECO:0000256" key="1">
    <source>
        <dbReference type="SAM" id="Phobius"/>
    </source>
</evidence>
<evidence type="ECO:0000259" key="2">
    <source>
        <dbReference type="Pfam" id="PF04892"/>
    </source>
</evidence>
<gene>
    <name evidence="3" type="ORF">BKA03_000569</name>
</gene>
<reference evidence="3 4" key="1">
    <citation type="submission" date="2020-07" db="EMBL/GenBank/DDBJ databases">
        <title>Sequencing the genomes of 1000 actinobacteria strains.</title>
        <authorList>
            <person name="Klenk H.-P."/>
        </authorList>
    </citation>
    <scope>NUCLEOTIDE SEQUENCE [LARGE SCALE GENOMIC DNA]</scope>
    <source>
        <strain evidence="3 4">DSM 19970</strain>
    </source>
</reference>
<dbReference type="AlphaFoldDB" id="A0A7Y9ZAD2"/>
<dbReference type="RefSeq" id="WP_062076277.1">
    <property type="nucleotide sequence ID" value="NZ_BBRC01000025.1"/>
</dbReference>
<feature type="transmembrane region" description="Helical" evidence="1">
    <location>
        <begin position="20"/>
        <end position="38"/>
    </location>
</feature>
<proteinExistence type="predicted"/>
<keyword evidence="1" id="KW-1133">Transmembrane helix</keyword>
<accession>A0A7Y9ZAD2</accession>
<keyword evidence="1" id="KW-0812">Transmembrane</keyword>
<feature type="transmembrane region" description="Helical" evidence="1">
    <location>
        <begin position="50"/>
        <end position="71"/>
    </location>
</feature>
<dbReference type="Pfam" id="PF04892">
    <property type="entry name" value="VanZ"/>
    <property type="match status" value="1"/>
</dbReference>
<keyword evidence="4" id="KW-1185">Reference proteome</keyword>
<feature type="domain" description="VanZ-like" evidence="2">
    <location>
        <begin position="85"/>
        <end position="176"/>
    </location>
</feature>
<feature type="transmembrane region" description="Helical" evidence="1">
    <location>
        <begin position="163"/>
        <end position="183"/>
    </location>
</feature>